<name>A0A3M9MIC1_9MICO</name>
<dbReference type="EMBL" id="RJJQ01000001">
    <property type="protein sequence ID" value="RNI25320.1"/>
    <property type="molecule type" value="Genomic_DNA"/>
</dbReference>
<dbReference type="AlphaFoldDB" id="A0A3M9MIC1"/>
<proteinExistence type="predicted"/>
<dbReference type="Proteomes" id="UP000271678">
    <property type="component" value="Unassembled WGS sequence"/>
</dbReference>
<dbReference type="OrthoDB" id="3190646at2"/>
<dbReference type="RefSeq" id="WP_123269512.1">
    <property type="nucleotide sequence ID" value="NZ_RJJQ01000001.1"/>
</dbReference>
<gene>
    <name evidence="2" type="ORF">EFY87_01425</name>
</gene>
<protein>
    <recommendedName>
        <fullName evidence="1">PPM-type phosphatase domain-containing protein</fullName>
    </recommendedName>
</protein>
<dbReference type="InterPro" id="IPR001932">
    <property type="entry name" value="PPM-type_phosphatase-like_dom"/>
</dbReference>
<comment type="caution">
    <text evidence="2">The sequence shown here is derived from an EMBL/GenBank/DDBJ whole genome shotgun (WGS) entry which is preliminary data.</text>
</comment>
<keyword evidence="3" id="KW-1185">Reference proteome</keyword>
<accession>A0A3M9MIC1</accession>
<feature type="domain" description="PPM-type phosphatase" evidence="1">
    <location>
        <begin position="10"/>
        <end position="134"/>
    </location>
</feature>
<evidence type="ECO:0000259" key="1">
    <source>
        <dbReference type="Pfam" id="PF13672"/>
    </source>
</evidence>
<reference evidence="2 3" key="1">
    <citation type="submission" date="2018-11" db="EMBL/GenBank/DDBJ databases">
        <title>Draft genome of Simplicispira Flexivirga sp. BO-16.</title>
        <authorList>
            <person name="Im W.T."/>
        </authorList>
    </citation>
    <scope>NUCLEOTIDE SEQUENCE [LARGE SCALE GENOMIC DNA]</scope>
    <source>
        <strain evidence="2 3">BO-16</strain>
    </source>
</reference>
<organism evidence="2 3">
    <name type="scientific">Flexivirga caeni</name>
    <dbReference type="NCBI Taxonomy" id="2294115"/>
    <lineage>
        <taxon>Bacteria</taxon>
        <taxon>Bacillati</taxon>
        <taxon>Actinomycetota</taxon>
        <taxon>Actinomycetes</taxon>
        <taxon>Micrococcales</taxon>
        <taxon>Dermacoccaceae</taxon>
        <taxon>Flexivirga</taxon>
    </lineage>
</organism>
<dbReference type="Pfam" id="PF13672">
    <property type="entry name" value="PP2C_2"/>
    <property type="match status" value="1"/>
</dbReference>
<sequence length="277" mass="28907">MRPTVTSVAQPGHANEDAVALGPGVVVLIDGAGLPARLRSGCTHTVRWYARTLADAYRDALGRADVDIRTAFARALSLVAASHGPGCDLDRGSPSGTVAAWRIGAEQVEYLVLGDASVILSDPAGGVSEVTDDRLATVTAPIIASHLRDRAARGLTTTPDDLREARRAAVELTRNTSGGFWCCHHDPAAADHAIVGTLCRTDVASLVAASDGATRGYQLLGIHTVQDVARLAANGDGDEVIAEIRAEEERTDRLTDQGMKKDDDATLVAAVVTALSS</sequence>
<evidence type="ECO:0000313" key="2">
    <source>
        <dbReference type="EMBL" id="RNI25320.1"/>
    </source>
</evidence>
<evidence type="ECO:0000313" key="3">
    <source>
        <dbReference type="Proteomes" id="UP000271678"/>
    </source>
</evidence>